<dbReference type="GO" id="GO:0016887">
    <property type="term" value="F:ATP hydrolysis activity"/>
    <property type="evidence" value="ECO:0007669"/>
    <property type="project" value="InterPro"/>
</dbReference>
<accession>A0A1H7YHP9</accession>
<dbReference type="STRING" id="474960.SAMN05216180_0046"/>
<dbReference type="Pfam" id="PF20454">
    <property type="entry name" value="GpA_nuclease"/>
    <property type="match status" value="1"/>
</dbReference>
<dbReference type="InterPro" id="IPR046454">
    <property type="entry name" value="GpA_endonuclease"/>
</dbReference>
<dbReference type="InterPro" id="IPR027417">
    <property type="entry name" value="P-loop_NTPase"/>
</dbReference>
<proteinExistence type="inferred from homology"/>
<feature type="compositionally biased region" description="Basic residues" evidence="1">
    <location>
        <begin position="607"/>
        <end position="616"/>
    </location>
</feature>
<dbReference type="InterPro" id="IPR008866">
    <property type="entry name" value="Phage_lambda_GpA-like"/>
</dbReference>
<dbReference type="GO" id="GO:0004519">
    <property type="term" value="F:endonuclease activity"/>
    <property type="evidence" value="ECO:0007669"/>
    <property type="project" value="InterPro"/>
</dbReference>
<organism evidence="4 5">
    <name type="scientific">Hydrogenoanaerobacterium saccharovorans</name>
    <dbReference type="NCBI Taxonomy" id="474960"/>
    <lineage>
        <taxon>Bacteria</taxon>
        <taxon>Bacillati</taxon>
        <taxon>Bacillota</taxon>
        <taxon>Clostridia</taxon>
        <taxon>Eubacteriales</taxon>
        <taxon>Oscillospiraceae</taxon>
        <taxon>Hydrogenoanaerobacterium</taxon>
    </lineage>
</organism>
<dbReference type="Pfam" id="PF05876">
    <property type="entry name" value="GpA_ATPase"/>
    <property type="match status" value="1"/>
</dbReference>
<protein>
    <submittedName>
        <fullName evidence="4">Phage terminase, large subunit GpA</fullName>
    </submittedName>
</protein>
<feature type="region of interest" description="Disordered" evidence="1">
    <location>
        <begin position="578"/>
        <end position="616"/>
    </location>
</feature>
<dbReference type="EMBL" id="FOCG01000001">
    <property type="protein sequence ID" value="SEM45505.1"/>
    <property type="molecule type" value="Genomic_DNA"/>
</dbReference>
<evidence type="ECO:0000259" key="3">
    <source>
        <dbReference type="Pfam" id="PF20454"/>
    </source>
</evidence>
<feature type="domain" description="Phage terminase large subunit GpA ATPase" evidence="2">
    <location>
        <begin position="42"/>
        <end position="285"/>
    </location>
</feature>
<dbReference type="RefSeq" id="WP_162840747.1">
    <property type="nucleotide sequence ID" value="NZ_FOCG01000001.1"/>
</dbReference>
<name>A0A1H7YHP9_9FIRM</name>
<dbReference type="Gene3D" id="3.40.50.300">
    <property type="entry name" value="P-loop containing nucleotide triphosphate hydrolases"/>
    <property type="match status" value="1"/>
</dbReference>
<gene>
    <name evidence="4" type="ORF">SAMN05216180_0046</name>
</gene>
<evidence type="ECO:0000256" key="1">
    <source>
        <dbReference type="SAM" id="MobiDB-lite"/>
    </source>
</evidence>
<dbReference type="InterPro" id="IPR046453">
    <property type="entry name" value="GpA_ATPase"/>
</dbReference>
<feature type="domain" description="Terminase large subunit GpA endonuclease" evidence="3">
    <location>
        <begin position="296"/>
        <end position="568"/>
    </location>
</feature>
<sequence>MPKSNWTVPDWIVEALSALRPPGKMTVSEWADKYRILDSRTSALPGRWRTDYTPYLRSIMNAFTDHEVEEIIVVKPTQVGGTEVILNMMGYAISQDPSSAMVVYPTDTLGESISQNRIQPMIDTCPELRNRYDPNSKRLELQFAGMYLAIAGANSPSSLASRPIRFLFLDEVDKYPSNAGKEASPRALAKERTKAYSNSRKIVEVSTPTFEDAPIWQDWLSADTQYRYYVTCPDCGDKWTFKFKQLKWEGETPEEARNTAFYVCENCGCLIKDNQKTEMIKQGEWLPIKENGKRRVAYQFNTFLSPTIRLGDIAYEFMNSKHIPELLQNFINSWLGEPYKQIEGAVEAEYLLKERQSAYQEYEVPPGTLMLTGGVDVQKKCFYWTIRAWMPNMTSYNLAHGKAYSWQEISNIMNSWFADRNGKRYMVNLAAIDSGDQTDDVYNYCAINREWAVPVKGASNPLDGKYRLTRIDKIGSIASGMLLCFVDTGYYKDMILGRLHADADHGGWYLHDNCDPGYAEMICSEQKVTERFRGRLVSRWKTKQIGADNHYLDCEVYAACAADLCGLRTFSAEQAQQSENPQAVAEAPQQTMQPTAELPMTGQKQGYFKKKSRWRR</sequence>
<dbReference type="Proteomes" id="UP000199158">
    <property type="component" value="Unassembled WGS sequence"/>
</dbReference>
<dbReference type="GO" id="GO:0005524">
    <property type="term" value="F:ATP binding"/>
    <property type="evidence" value="ECO:0007669"/>
    <property type="project" value="InterPro"/>
</dbReference>
<evidence type="ECO:0000313" key="5">
    <source>
        <dbReference type="Proteomes" id="UP000199158"/>
    </source>
</evidence>
<reference evidence="4 5" key="1">
    <citation type="submission" date="2016-10" db="EMBL/GenBank/DDBJ databases">
        <authorList>
            <person name="de Groot N.N."/>
        </authorList>
    </citation>
    <scope>NUCLEOTIDE SEQUENCE [LARGE SCALE GENOMIC DNA]</scope>
    <source>
        <strain evidence="4 5">CGMCC 1.5070</strain>
    </source>
</reference>
<evidence type="ECO:0000313" key="4">
    <source>
        <dbReference type="EMBL" id="SEM45505.1"/>
    </source>
</evidence>
<evidence type="ECO:0000259" key="2">
    <source>
        <dbReference type="Pfam" id="PF05876"/>
    </source>
</evidence>
<dbReference type="AlphaFoldDB" id="A0A1H7YHP9"/>
<keyword evidence="5" id="KW-1185">Reference proteome</keyword>
<dbReference type="HAMAP" id="MF_04144">
    <property type="entry name" value="TERL_LAMBDA"/>
    <property type="match status" value="1"/>
</dbReference>